<organism evidence="11 12">
    <name type="scientific">Malurus cyaneus samueli</name>
    <dbReference type="NCBI Taxonomy" id="2593467"/>
    <lineage>
        <taxon>Eukaryota</taxon>
        <taxon>Metazoa</taxon>
        <taxon>Chordata</taxon>
        <taxon>Craniata</taxon>
        <taxon>Vertebrata</taxon>
        <taxon>Euteleostomi</taxon>
        <taxon>Archelosauria</taxon>
        <taxon>Archosauria</taxon>
        <taxon>Dinosauria</taxon>
        <taxon>Saurischia</taxon>
        <taxon>Theropoda</taxon>
        <taxon>Coelurosauria</taxon>
        <taxon>Aves</taxon>
        <taxon>Neognathae</taxon>
        <taxon>Neoaves</taxon>
        <taxon>Telluraves</taxon>
        <taxon>Australaves</taxon>
        <taxon>Passeriformes</taxon>
        <taxon>Meliphagoidea</taxon>
        <taxon>Maluridae</taxon>
        <taxon>Malurus</taxon>
    </lineage>
</organism>
<keyword evidence="4" id="KW-0963">Cytoplasm</keyword>
<evidence type="ECO:0000259" key="10">
    <source>
        <dbReference type="PROSITE" id="PS50942"/>
    </source>
</evidence>
<dbReference type="Ensembl" id="ENSMCST00000022059.1">
    <property type="protein sequence ID" value="ENSMCSP00000021510.1"/>
    <property type="gene ID" value="ENSMCSG00000014986.1"/>
</dbReference>
<evidence type="ECO:0000256" key="3">
    <source>
        <dbReference type="ARBA" id="ARBA00004541"/>
    </source>
</evidence>
<dbReference type="FunFam" id="1.25.40.90:FF:000029">
    <property type="entry name" value="AP-4 complex accessory subunit Tepsin"/>
    <property type="match status" value="1"/>
</dbReference>
<dbReference type="GO" id="GO:0005829">
    <property type="term" value="C:cytosol"/>
    <property type="evidence" value="ECO:0007669"/>
    <property type="project" value="UniProtKB-SubCell"/>
</dbReference>
<evidence type="ECO:0000256" key="7">
    <source>
        <dbReference type="ARBA" id="ARBA00023329"/>
    </source>
</evidence>
<feature type="region of interest" description="Disordered" evidence="9">
    <location>
        <begin position="424"/>
        <end position="445"/>
    </location>
</feature>
<feature type="compositionally biased region" description="Basic and acidic residues" evidence="9">
    <location>
        <begin position="272"/>
        <end position="288"/>
    </location>
</feature>
<dbReference type="CDD" id="cd03572">
    <property type="entry name" value="ENTH_like_Tepsin"/>
    <property type="match status" value="1"/>
</dbReference>
<dbReference type="InterPro" id="IPR008942">
    <property type="entry name" value="ENTH_VHS"/>
</dbReference>
<evidence type="ECO:0000313" key="12">
    <source>
        <dbReference type="Proteomes" id="UP000694560"/>
    </source>
</evidence>
<dbReference type="Gene3D" id="1.25.40.90">
    <property type="match status" value="1"/>
</dbReference>
<sequence length="614" mass="64516">MLVFTSRLPLASIPRGSSARSPAVLAGDWLSRRDSLSDWWKTTSGGWFPDAAAGPGRAGAGSVMAAPLRDRLSFLSRLPVLLRGTADDDTPCPGYLFEEIAKISHESPGSSQCLLEHLLTRLQSSSCHVKLKVLKILLHTCSQGSPQFVLQLKRNASFIREAAVFSGPPDPLHGNSLNQKVRAAAQDLASILFSDAPLPQSPALPNRPPAPAGEHGLPGMEIGHQPGQPGGGWEEADSGHSSRESSQGNERSRTSDSGSKSGSDSRSGASRELSHGADRVDADSPGDCRRELSLVSGLTRGARVFLTREEAQHFLKECGLLNCEVVLELLGRPRSPFSQRSMCAISALGCSDLLSPEQIFAVTRQRLQHLSQGSPGPVANRATKVILGTSLCPIPGAGLVAPGTHSSWEWLHACPRRVGLAAFPRSSKPGQDDAPPEPWDGHWGQSLCLGTAARAKPLSQMPLSLRPSRSCPRCCGSSRRCAGQPSPRAPRPPSAPSAGSARDLLMDIPALPSDSFLTPLSPAPTPAAPGEEPGVGSEPPRQPGAAVPAVPASRTGQQAGRGTQPQPVLLPHGAGARPGPCSANSRRRADTGPAQRWGHRHGGDPAAIGLRLLT</sequence>
<keyword evidence="5" id="KW-0333">Golgi apparatus</keyword>
<evidence type="ECO:0000256" key="2">
    <source>
        <dbReference type="ARBA" id="ARBA00004514"/>
    </source>
</evidence>
<reference evidence="11" key="1">
    <citation type="submission" date="2025-08" db="UniProtKB">
        <authorList>
            <consortium name="Ensembl"/>
        </authorList>
    </citation>
    <scope>IDENTIFICATION</scope>
</reference>
<evidence type="ECO:0000256" key="6">
    <source>
        <dbReference type="ARBA" id="ARBA00023136"/>
    </source>
</evidence>
<reference evidence="11" key="2">
    <citation type="submission" date="2025-09" db="UniProtKB">
        <authorList>
            <consortium name="Ensembl"/>
        </authorList>
    </citation>
    <scope>IDENTIFICATION</scope>
</reference>
<evidence type="ECO:0000313" key="11">
    <source>
        <dbReference type="Ensembl" id="ENSMCSP00000021510.1"/>
    </source>
</evidence>
<feature type="domain" description="ENTH" evidence="10">
    <location>
        <begin position="69"/>
        <end position="202"/>
    </location>
</feature>
<keyword evidence="6" id="KW-0472">Membrane</keyword>
<feature type="region of interest" description="Disordered" evidence="9">
    <location>
        <begin position="196"/>
        <end position="288"/>
    </location>
</feature>
<dbReference type="InterPro" id="IPR013809">
    <property type="entry name" value="ENTH"/>
</dbReference>
<name>A0A8C5X9W5_9PASS</name>
<dbReference type="PROSITE" id="PS50942">
    <property type="entry name" value="ENTH"/>
    <property type="match status" value="1"/>
</dbReference>
<dbReference type="Proteomes" id="UP000694560">
    <property type="component" value="Unplaced"/>
</dbReference>
<dbReference type="InterPro" id="IPR039273">
    <property type="entry name" value="TEPSIN"/>
</dbReference>
<accession>A0A8C5X9W5</accession>
<feature type="compositionally biased region" description="Low complexity" evidence="9">
    <location>
        <begin position="255"/>
        <end position="271"/>
    </location>
</feature>
<comment type="subcellular location">
    <subcellularLocation>
        <location evidence="2">Cytoplasm</location>
        <location evidence="2">Cytosol</location>
    </subcellularLocation>
    <subcellularLocation>
        <location evidence="3">Cytoplasmic vesicle</location>
    </subcellularLocation>
    <subcellularLocation>
        <location evidence="1">Golgi apparatus</location>
        <location evidence="1">trans-Golgi network membrane</location>
        <topology evidence="1">Peripheral membrane protein</topology>
    </subcellularLocation>
</comment>
<dbReference type="Pfam" id="PF25827">
    <property type="entry name" value="TVHS-like"/>
    <property type="match status" value="1"/>
</dbReference>
<dbReference type="PANTHER" id="PTHR21514:SF0">
    <property type="entry name" value="AP-4 COMPLEX ACCESSORY SUBUNIT TEPSIN"/>
    <property type="match status" value="1"/>
</dbReference>
<feature type="compositionally biased region" description="Polar residues" evidence="9">
    <location>
        <begin position="554"/>
        <end position="566"/>
    </location>
</feature>
<dbReference type="GO" id="GO:0030662">
    <property type="term" value="C:coated vesicle membrane"/>
    <property type="evidence" value="ECO:0007669"/>
    <property type="project" value="UniProtKB-ARBA"/>
</dbReference>
<dbReference type="InterPro" id="IPR058028">
    <property type="entry name" value="Tepsin_VHS/ENTH-like"/>
</dbReference>
<keyword evidence="12" id="KW-1185">Reference proteome</keyword>
<evidence type="ECO:0000256" key="8">
    <source>
        <dbReference type="ARBA" id="ARBA00070138"/>
    </source>
</evidence>
<evidence type="ECO:0000256" key="9">
    <source>
        <dbReference type="SAM" id="MobiDB-lite"/>
    </source>
</evidence>
<feature type="compositionally biased region" description="Low complexity" evidence="9">
    <location>
        <begin position="528"/>
        <end position="539"/>
    </location>
</feature>
<dbReference type="PANTHER" id="PTHR21514">
    <property type="entry name" value="AP-4 COMPLEX ACCESSORY SUBUNIT TEPSIN"/>
    <property type="match status" value="1"/>
</dbReference>
<proteinExistence type="predicted"/>
<keyword evidence="7" id="KW-0968">Cytoplasmic vesicle</keyword>
<protein>
    <recommendedName>
        <fullName evidence="8">AP-4 complex accessory subunit Tepsin</fullName>
    </recommendedName>
</protein>
<evidence type="ECO:0000256" key="4">
    <source>
        <dbReference type="ARBA" id="ARBA00022490"/>
    </source>
</evidence>
<feature type="compositionally biased region" description="Pro residues" evidence="9">
    <location>
        <begin position="199"/>
        <end position="211"/>
    </location>
</feature>
<dbReference type="InterPro" id="IPR035802">
    <property type="entry name" value="ENTH/VHS_tepsin"/>
</dbReference>
<evidence type="ECO:0000256" key="1">
    <source>
        <dbReference type="ARBA" id="ARBA00004150"/>
    </source>
</evidence>
<dbReference type="SUPFAM" id="SSF48464">
    <property type="entry name" value="ENTH/VHS domain"/>
    <property type="match status" value="1"/>
</dbReference>
<dbReference type="AlphaFoldDB" id="A0A8C5X9W5"/>
<dbReference type="Pfam" id="PF01417">
    <property type="entry name" value="ENTH"/>
    <property type="match status" value="1"/>
</dbReference>
<evidence type="ECO:0000256" key="5">
    <source>
        <dbReference type="ARBA" id="ARBA00023034"/>
    </source>
</evidence>
<feature type="region of interest" description="Disordered" evidence="9">
    <location>
        <begin position="476"/>
        <end position="614"/>
    </location>
</feature>
<dbReference type="GO" id="GO:0032588">
    <property type="term" value="C:trans-Golgi network membrane"/>
    <property type="evidence" value="ECO:0007669"/>
    <property type="project" value="TreeGrafter"/>
</dbReference>